<dbReference type="EMBL" id="SWMS01000018">
    <property type="protein sequence ID" value="TKG65248.1"/>
    <property type="molecule type" value="Genomic_DNA"/>
</dbReference>
<keyword evidence="3" id="KW-1185">Reference proteome</keyword>
<gene>
    <name evidence="2" type="ORF">FCN18_27465</name>
</gene>
<dbReference type="Proteomes" id="UP000309992">
    <property type="component" value="Unassembled WGS sequence"/>
</dbReference>
<accession>A0ABY2RYD5</accession>
<name>A0ABY2RYD5_9PSEU</name>
<sequence length="117" mass="11836">MLAVEGMRRTPRDRHRPRPAARCPSTRRAKAAAGNGRRGAGAPSRCSGERRAGRLRALTTPLSASAPAVRLGTSAGAASKRVAALGESGLADSTRHGGAVVHHVTAPGEALLSGEAG</sequence>
<proteinExistence type="predicted"/>
<evidence type="ECO:0000313" key="2">
    <source>
        <dbReference type="EMBL" id="TKG65248.1"/>
    </source>
</evidence>
<organism evidence="2 3">
    <name type="scientific">Prauserella endophytica</name>
    <dbReference type="NCBI Taxonomy" id="1592324"/>
    <lineage>
        <taxon>Bacteria</taxon>
        <taxon>Bacillati</taxon>
        <taxon>Actinomycetota</taxon>
        <taxon>Actinomycetes</taxon>
        <taxon>Pseudonocardiales</taxon>
        <taxon>Pseudonocardiaceae</taxon>
        <taxon>Prauserella</taxon>
        <taxon>Prauserella coralliicola group</taxon>
    </lineage>
</organism>
<comment type="caution">
    <text evidence="2">The sequence shown here is derived from an EMBL/GenBank/DDBJ whole genome shotgun (WGS) entry which is preliminary data.</text>
</comment>
<reference evidence="2 3" key="1">
    <citation type="journal article" date="2015" name="Antonie Van Leeuwenhoek">
        <title>Prauserella endophytica sp. nov., an endophytic actinobacterium isolated from Tamarix taklamakanensis.</title>
        <authorList>
            <person name="Liu J.M."/>
            <person name="Habden X."/>
            <person name="Guo L."/>
            <person name="Tuo L."/>
            <person name="Jiang Z.K."/>
            <person name="Liu S.W."/>
            <person name="Liu X.F."/>
            <person name="Chen L."/>
            <person name="Li R.F."/>
            <person name="Zhang Y.Q."/>
            <person name="Sun C.H."/>
        </authorList>
    </citation>
    <scope>NUCLEOTIDE SEQUENCE [LARGE SCALE GENOMIC DNA]</scope>
    <source>
        <strain evidence="2 3">CGMCC 4.7182</strain>
    </source>
</reference>
<protein>
    <recommendedName>
        <fullName evidence="4">ArsR family transcriptional regulator</fullName>
    </recommendedName>
</protein>
<feature type="region of interest" description="Disordered" evidence="1">
    <location>
        <begin position="1"/>
        <end position="51"/>
    </location>
</feature>
<feature type="compositionally biased region" description="Basic and acidic residues" evidence="1">
    <location>
        <begin position="1"/>
        <end position="10"/>
    </location>
</feature>
<evidence type="ECO:0008006" key="4">
    <source>
        <dbReference type="Google" id="ProtNLM"/>
    </source>
</evidence>
<evidence type="ECO:0000256" key="1">
    <source>
        <dbReference type="SAM" id="MobiDB-lite"/>
    </source>
</evidence>
<dbReference type="RefSeq" id="WP_137096461.1">
    <property type="nucleotide sequence ID" value="NZ_SWMS01000018.1"/>
</dbReference>
<feature type="compositionally biased region" description="Basic residues" evidence="1">
    <location>
        <begin position="11"/>
        <end position="30"/>
    </location>
</feature>
<evidence type="ECO:0000313" key="3">
    <source>
        <dbReference type="Proteomes" id="UP000309992"/>
    </source>
</evidence>